<dbReference type="Proteomes" id="UP000186607">
    <property type="component" value="Unassembled WGS sequence"/>
</dbReference>
<keyword evidence="1" id="KW-0808">Transferase</keyword>
<dbReference type="RefSeq" id="WP_075830476.1">
    <property type="nucleotide sequence ID" value="NZ_MSTI01000020.1"/>
</dbReference>
<feature type="binding site" evidence="3">
    <location>
        <begin position="101"/>
        <end position="104"/>
    </location>
    <ligand>
        <name>NAD(+)</name>
        <dbReference type="ChEBI" id="CHEBI:57540"/>
    </ligand>
</feature>
<comment type="caution">
    <text evidence="6">The sequence shown here is derived from an EMBL/GenBank/DDBJ whole genome shotgun (WGS) entry which is preliminary data.</text>
</comment>
<dbReference type="CDD" id="cd01412">
    <property type="entry name" value="SIRT5_Af1_CobB"/>
    <property type="match status" value="1"/>
</dbReference>
<evidence type="ECO:0000256" key="4">
    <source>
        <dbReference type="PROSITE-ProRule" id="PRU00236"/>
    </source>
</evidence>
<dbReference type="AlphaFoldDB" id="A0A1U7P3N1"/>
<dbReference type="InterPro" id="IPR003000">
    <property type="entry name" value="Sirtuin"/>
</dbReference>
<dbReference type="GO" id="GO:0017136">
    <property type="term" value="F:histone deacetylase activity, NAD-dependent"/>
    <property type="evidence" value="ECO:0007669"/>
    <property type="project" value="TreeGrafter"/>
</dbReference>
<dbReference type="GO" id="GO:0036055">
    <property type="term" value="F:protein-succinyllysine desuccinylase activity"/>
    <property type="evidence" value="ECO:0007669"/>
    <property type="project" value="UniProtKB-UniRule"/>
</dbReference>
<dbReference type="Pfam" id="PF02146">
    <property type="entry name" value="SIR2"/>
    <property type="match status" value="1"/>
</dbReference>
<feature type="binding site" evidence="3">
    <location>
        <position position="66"/>
    </location>
    <ligand>
        <name>substrate</name>
    </ligand>
</feature>
<dbReference type="PANTHER" id="PTHR11085">
    <property type="entry name" value="NAD-DEPENDENT PROTEIN DEACYLASE SIRTUIN-5, MITOCHONDRIAL-RELATED"/>
    <property type="match status" value="1"/>
</dbReference>
<keyword evidence="3 4" id="KW-0479">Metal-binding</keyword>
<dbReference type="PROSITE" id="PS50305">
    <property type="entry name" value="SIRTUIN"/>
    <property type="match status" value="1"/>
</dbReference>
<sequence length="242" mass="26190">MNLSDARLALRDARRVAVLTGAGISAESGIPTFRDAQTGHWARFKPEDLASPDAYYRYPALVWEWYAGRYRDVMAATPNAGHELLARLEREKGDGYFLATQNVDGLHARAGSERLVELHGNLTTARCEVCAHIDALPAPADFVPPPVCSRCGGRMRPNIVWFSEFLPEQALEAASDAFTAADVALIIGTSGVVYPAAGLAFETLERGGTVIEINPDETDLTPRLSFSLRETASRGLAALMDG</sequence>
<evidence type="ECO:0000256" key="2">
    <source>
        <dbReference type="ARBA" id="ARBA00023027"/>
    </source>
</evidence>
<feature type="binding site" evidence="3">
    <location>
        <position position="69"/>
    </location>
    <ligand>
        <name>substrate</name>
    </ligand>
</feature>
<evidence type="ECO:0000313" key="6">
    <source>
        <dbReference type="EMBL" id="OLV19781.1"/>
    </source>
</evidence>
<dbReference type="NCBIfam" id="NF001753">
    <property type="entry name" value="PRK00481.1-3"/>
    <property type="match status" value="1"/>
</dbReference>
<feature type="binding site" evidence="3 4">
    <location>
        <position position="127"/>
    </location>
    <ligand>
        <name>Zn(2+)</name>
        <dbReference type="ChEBI" id="CHEBI:29105"/>
    </ligand>
</feature>
<dbReference type="SUPFAM" id="SSF52467">
    <property type="entry name" value="DHS-like NAD/FAD-binding domain"/>
    <property type="match status" value="1"/>
</dbReference>
<dbReference type="GO" id="GO:0005737">
    <property type="term" value="C:cytoplasm"/>
    <property type="evidence" value="ECO:0007669"/>
    <property type="project" value="UniProtKB-SubCell"/>
</dbReference>
<comment type="caution">
    <text evidence="3">Lacks conserved residue(s) required for the propagation of feature annotation.</text>
</comment>
<dbReference type="GO" id="GO:0070403">
    <property type="term" value="F:NAD+ binding"/>
    <property type="evidence" value="ECO:0007669"/>
    <property type="project" value="UniProtKB-UniRule"/>
</dbReference>
<feature type="domain" description="Deacetylase sirtuin-type" evidence="5">
    <location>
        <begin position="1"/>
        <end position="242"/>
    </location>
</feature>
<protein>
    <recommendedName>
        <fullName evidence="3">NAD-dependent protein deacylase</fullName>
        <ecNumber evidence="3">2.3.1.286</ecNumber>
    </recommendedName>
    <alternativeName>
        <fullName evidence="3">Regulatory protein SIR2 homolog</fullName>
    </alternativeName>
</protein>
<accession>A0A1U7P3N1</accession>
<reference evidence="6 7" key="1">
    <citation type="submission" date="2017-01" db="EMBL/GenBank/DDBJ databases">
        <title>Genome Analysis of Deinococcus marmoris KOPRI26562.</title>
        <authorList>
            <person name="Kim J.H."/>
            <person name="Oh H.-M."/>
        </authorList>
    </citation>
    <scope>NUCLEOTIDE SEQUENCE [LARGE SCALE GENOMIC DNA]</scope>
    <source>
        <strain evidence="6 7">KOPRI26562</strain>
    </source>
</reference>
<dbReference type="GO" id="GO:0036054">
    <property type="term" value="F:protein-malonyllysine demalonylase activity"/>
    <property type="evidence" value="ECO:0007669"/>
    <property type="project" value="InterPro"/>
</dbReference>
<feature type="binding site" evidence="3 4">
    <location>
        <position position="148"/>
    </location>
    <ligand>
        <name>Zn(2+)</name>
        <dbReference type="ChEBI" id="CHEBI:29105"/>
    </ligand>
</feature>
<keyword evidence="3 4" id="KW-0862">Zinc</keyword>
<dbReference type="Gene3D" id="3.40.50.1220">
    <property type="entry name" value="TPP-binding domain"/>
    <property type="match status" value="1"/>
</dbReference>
<comment type="function">
    <text evidence="3">NAD-dependent lysine deacetylase and desuccinylase that specifically removes acetyl and succinyl groups on target proteins. Modulates the activities of several proteins which are inactive in their acylated form.</text>
</comment>
<dbReference type="GO" id="GO:0008270">
    <property type="term" value="F:zinc ion binding"/>
    <property type="evidence" value="ECO:0007669"/>
    <property type="project" value="UniProtKB-UniRule"/>
</dbReference>
<keyword evidence="3" id="KW-0963">Cytoplasm</keyword>
<dbReference type="EMBL" id="MSTI01000020">
    <property type="protein sequence ID" value="OLV19781.1"/>
    <property type="molecule type" value="Genomic_DNA"/>
</dbReference>
<feature type="binding site" evidence="3">
    <location>
        <begin position="188"/>
        <end position="190"/>
    </location>
    <ligand>
        <name>NAD(+)</name>
        <dbReference type="ChEBI" id="CHEBI:57540"/>
    </ligand>
</feature>
<dbReference type="InterPro" id="IPR026590">
    <property type="entry name" value="Ssirtuin_cat_dom"/>
</dbReference>
<name>A0A1U7P3N1_9DEIO</name>
<feature type="binding site" evidence="3">
    <location>
        <position position="232"/>
    </location>
    <ligand>
        <name>NAD(+)</name>
        <dbReference type="ChEBI" id="CHEBI:57540"/>
    </ligand>
</feature>
<dbReference type="HAMAP" id="MF_01121">
    <property type="entry name" value="Sirtuin_ClassIII"/>
    <property type="match status" value="1"/>
</dbReference>
<comment type="similarity">
    <text evidence="3">Belongs to the sirtuin family. Class III subfamily.</text>
</comment>
<feature type="binding site" evidence="3 4">
    <location>
        <position position="130"/>
    </location>
    <ligand>
        <name>Zn(2+)</name>
        <dbReference type="ChEBI" id="CHEBI:29105"/>
    </ligand>
</feature>
<dbReference type="InterPro" id="IPR050134">
    <property type="entry name" value="NAD-dep_sirtuin_deacylases"/>
</dbReference>
<dbReference type="InterPro" id="IPR029035">
    <property type="entry name" value="DHS-like_NAD/FAD-binding_dom"/>
</dbReference>
<comment type="cofactor">
    <cofactor evidence="3">
        <name>Zn(2+)</name>
        <dbReference type="ChEBI" id="CHEBI:29105"/>
    </cofactor>
    <text evidence="3">Binds 1 zinc ion per subunit.</text>
</comment>
<keyword evidence="2 3" id="KW-0520">NAD</keyword>
<gene>
    <name evidence="3" type="primary">cobB</name>
    <name evidence="6" type="ORF">BOO71_0001708</name>
</gene>
<feature type="binding site" evidence="3">
    <location>
        <begin position="214"/>
        <end position="216"/>
    </location>
    <ligand>
        <name>NAD(+)</name>
        <dbReference type="ChEBI" id="CHEBI:57540"/>
    </ligand>
</feature>
<dbReference type="InterPro" id="IPR027546">
    <property type="entry name" value="Sirtuin_class_III"/>
</dbReference>
<comment type="catalytic activity">
    <reaction evidence="3">
        <text>N(6)-succinyl-L-lysyl-[protein] + NAD(+) + H2O = 2''-O-succinyl-ADP-D-ribose + nicotinamide + L-lysyl-[protein]</text>
        <dbReference type="Rhea" id="RHEA:47668"/>
        <dbReference type="Rhea" id="RHEA-COMP:9752"/>
        <dbReference type="Rhea" id="RHEA-COMP:11877"/>
        <dbReference type="ChEBI" id="CHEBI:15377"/>
        <dbReference type="ChEBI" id="CHEBI:17154"/>
        <dbReference type="ChEBI" id="CHEBI:29969"/>
        <dbReference type="ChEBI" id="CHEBI:57540"/>
        <dbReference type="ChEBI" id="CHEBI:87830"/>
        <dbReference type="ChEBI" id="CHEBI:87832"/>
    </reaction>
</comment>
<evidence type="ECO:0000256" key="3">
    <source>
        <dbReference type="HAMAP-Rule" id="MF_01121"/>
    </source>
</evidence>
<evidence type="ECO:0000259" key="5">
    <source>
        <dbReference type="PROSITE" id="PS50305"/>
    </source>
</evidence>
<comment type="domain">
    <text evidence="3">2 residues (Tyr-66 and Arg-69) present in a large hydrophobic pocket are probably involved in substrate specificity. They are important for desuccinylation activity, but dispensable for deacetylation activity.</text>
</comment>
<dbReference type="OrthoDB" id="9800582at2"/>
<keyword evidence="7" id="KW-1185">Reference proteome</keyword>
<comment type="subcellular location">
    <subcellularLocation>
        <location evidence="3">Cytoplasm</location>
    </subcellularLocation>
</comment>
<feature type="binding site" evidence="3 4">
    <location>
        <position position="151"/>
    </location>
    <ligand>
        <name>Zn(2+)</name>
        <dbReference type="ChEBI" id="CHEBI:29105"/>
    </ligand>
</feature>
<dbReference type="eggNOG" id="COG0846">
    <property type="taxonomic scope" value="Bacteria"/>
</dbReference>
<dbReference type="InterPro" id="IPR026591">
    <property type="entry name" value="Sirtuin_cat_small_dom_sf"/>
</dbReference>
<proteinExistence type="inferred from homology"/>
<dbReference type="Gene3D" id="3.30.1600.10">
    <property type="entry name" value="SIR2/SIRT2 'Small Domain"/>
    <property type="match status" value="1"/>
</dbReference>
<dbReference type="EC" id="2.3.1.286" evidence="3"/>
<dbReference type="STRING" id="249408.BOO71_0001708"/>
<evidence type="ECO:0000256" key="1">
    <source>
        <dbReference type="ARBA" id="ARBA00022679"/>
    </source>
</evidence>
<comment type="catalytic activity">
    <reaction evidence="3">
        <text>N(6)-acetyl-L-lysyl-[protein] + NAD(+) + H2O = 2''-O-acetyl-ADP-D-ribose + nicotinamide + L-lysyl-[protein]</text>
        <dbReference type="Rhea" id="RHEA:43636"/>
        <dbReference type="Rhea" id="RHEA-COMP:9752"/>
        <dbReference type="Rhea" id="RHEA-COMP:10731"/>
        <dbReference type="ChEBI" id="CHEBI:15377"/>
        <dbReference type="ChEBI" id="CHEBI:17154"/>
        <dbReference type="ChEBI" id="CHEBI:29969"/>
        <dbReference type="ChEBI" id="CHEBI:57540"/>
        <dbReference type="ChEBI" id="CHEBI:61930"/>
        <dbReference type="ChEBI" id="CHEBI:83767"/>
        <dbReference type="EC" id="2.3.1.286"/>
    </reaction>
</comment>
<feature type="active site" description="Proton acceptor" evidence="3 4">
    <location>
        <position position="119"/>
    </location>
</feature>
<evidence type="ECO:0000313" key="7">
    <source>
        <dbReference type="Proteomes" id="UP000186607"/>
    </source>
</evidence>
<organism evidence="6 7">
    <name type="scientific">Deinococcus marmoris</name>
    <dbReference type="NCBI Taxonomy" id="249408"/>
    <lineage>
        <taxon>Bacteria</taxon>
        <taxon>Thermotogati</taxon>
        <taxon>Deinococcota</taxon>
        <taxon>Deinococci</taxon>
        <taxon>Deinococcales</taxon>
        <taxon>Deinococcaceae</taxon>
        <taxon>Deinococcus</taxon>
    </lineage>
</organism>
<dbReference type="PANTHER" id="PTHR11085:SF4">
    <property type="entry name" value="NAD-DEPENDENT PROTEIN DEACYLASE"/>
    <property type="match status" value="1"/>
</dbReference>